<evidence type="ECO:0000256" key="1">
    <source>
        <dbReference type="SAM" id="MobiDB-lite"/>
    </source>
</evidence>
<dbReference type="RefSeq" id="WP_336558220.1">
    <property type="nucleotide sequence ID" value="NZ_JBBAYL010000004.1"/>
</dbReference>
<gene>
    <name evidence="2" type="ORF">WB403_12210</name>
</gene>
<evidence type="ECO:0000313" key="3">
    <source>
        <dbReference type="Proteomes" id="UP001365781"/>
    </source>
</evidence>
<feature type="compositionally biased region" description="Basic and acidic residues" evidence="1">
    <location>
        <begin position="19"/>
        <end position="28"/>
    </location>
</feature>
<proteinExistence type="predicted"/>
<feature type="region of interest" description="Disordered" evidence="1">
    <location>
        <begin position="1"/>
        <end position="28"/>
    </location>
</feature>
<protein>
    <submittedName>
        <fullName evidence="2">Uncharacterized protein</fullName>
    </submittedName>
</protein>
<keyword evidence="3" id="KW-1185">Reference proteome</keyword>
<evidence type="ECO:0000313" key="2">
    <source>
        <dbReference type="EMBL" id="MEI5609932.1"/>
    </source>
</evidence>
<dbReference type="EMBL" id="JBBAYM010000007">
    <property type="protein sequence ID" value="MEI5609932.1"/>
    <property type="molecule type" value="Genomic_DNA"/>
</dbReference>
<accession>A0ABU8G9P9</accession>
<sequence length="135" mass="14895">MDPSDDPEAGAPAEPSHPFTRERRDTSIVERWDEPSRTYRCYEHGLLTVERPFTAAEEQWAQRLVAEQARNAARSELLSRARAAVAANRTYLDRVAAGTATNADHIAQVPALTRQMQALIRLVVADDLLDSAGGP</sequence>
<organism evidence="2 3">
    <name type="scientific">Streptomyces brasiliscabiei</name>
    <dbReference type="NCBI Taxonomy" id="2736302"/>
    <lineage>
        <taxon>Bacteria</taxon>
        <taxon>Bacillati</taxon>
        <taxon>Actinomycetota</taxon>
        <taxon>Actinomycetes</taxon>
        <taxon>Kitasatosporales</taxon>
        <taxon>Streptomycetaceae</taxon>
        <taxon>Streptomyces</taxon>
    </lineage>
</organism>
<dbReference type="Proteomes" id="UP001365781">
    <property type="component" value="Unassembled WGS sequence"/>
</dbReference>
<reference evidence="2 3" key="1">
    <citation type="submission" date="2024-03" db="EMBL/GenBank/DDBJ databases">
        <title>First Report of Pectobacterium brasiliscabiei causing potato scab in china.</title>
        <authorList>
            <person name="Handique U."/>
        </authorList>
    </citation>
    <scope>NUCLEOTIDE SEQUENCE [LARGE SCALE GENOMIC DNA]</scope>
    <source>
        <strain evidence="2 3">ZRIMU1503</strain>
    </source>
</reference>
<name>A0ABU8G9P9_9ACTN</name>
<comment type="caution">
    <text evidence="2">The sequence shown here is derived from an EMBL/GenBank/DDBJ whole genome shotgun (WGS) entry which is preliminary data.</text>
</comment>